<keyword evidence="2" id="KW-1185">Reference proteome</keyword>
<gene>
    <name evidence="1" type="ORF">D5086_002928</name>
</gene>
<name>A0ACC4D3G1_POPAL</name>
<accession>A0ACC4D3G1</accession>
<proteinExistence type="predicted"/>
<dbReference type="EMBL" id="RCHU02000001">
    <property type="protein sequence ID" value="KAL3611908.1"/>
    <property type="molecule type" value="Genomic_DNA"/>
</dbReference>
<reference evidence="1 2" key="1">
    <citation type="journal article" date="2024" name="Plant Biotechnol. J.">
        <title>Genome and CRISPR/Cas9 system of a widespread forest tree (Populus alba) in the world.</title>
        <authorList>
            <person name="Liu Y.J."/>
            <person name="Jiang P.F."/>
            <person name="Han X.M."/>
            <person name="Li X.Y."/>
            <person name="Wang H.M."/>
            <person name="Wang Y.J."/>
            <person name="Wang X.X."/>
            <person name="Zeng Q.Y."/>
        </authorList>
    </citation>
    <scope>NUCLEOTIDE SEQUENCE [LARGE SCALE GENOMIC DNA]</scope>
    <source>
        <strain evidence="2">cv. PAL-ZL1</strain>
    </source>
</reference>
<dbReference type="Proteomes" id="UP000309997">
    <property type="component" value="Unassembled WGS sequence"/>
</dbReference>
<evidence type="ECO:0000313" key="1">
    <source>
        <dbReference type="EMBL" id="KAL3611908.1"/>
    </source>
</evidence>
<organism evidence="1 2">
    <name type="scientific">Populus alba</name>
    <name type="common">White poplar</name>
    <dbReference type="NCBI Taxonomy" id="43335"/>
    <lineage>
        <taxon>Eukaryota</taxon>
        <taxon>Viridiplantae</taxon>
        <taxon>Streptophyta</taxon>
        <taxon>Embryophyta</taxon>
        <taxon>Tracheophyta</taxon>
        <taxon>Spermatophyta</taxon>
        <taxon>Magnoliopsida</taxon>
        <taxon>eudicotyledons</taxon>
        <taxon>Gunneridae</taxon>
        <taxon>Pentapetalae</taxon>
        <taxon>rosids</taxon>
        <taxon>fabids</taxon>
        <taxon>Malpighiales</taxon>
        <taxon>Salicaceae</taxon>
        <taxon>Saliceae</taxon>
        <taxon>Populus</taxon>
    </lineage>
</organism>
<comment type="caution">
    <text evidence="1">The sequence shown here is derived from an EMBL/GenBank/DDBJ whole genome shotgun (WGS) entry which is preliminary data.</text>
</comment>
<sequence length="211" mass="22817">MLTHLPNISYLNLASNMLSGPLPNHLLCGSKLEDTVLEGIQAEYNFQDEQDNIPTGVSSESPTSKCQIHSEAAKLGTQGAPIYKGRLENGTCVAIRSHLCEEAFNSKSQGSPGFAFKAAPSTFGWTCYKQAAAITNFTHNSFINRLYSLTTTNAAYLCPEMCPEKALGWPDRLAILIGVCQGCAFLHTGLSDYGMSIITDEIEKPEAKGMS</sequence>
<protein>
    <submittedName>
        <fullName evidence="1">Uncharacterized protein</fullName>
    </submittedName>
</protein>
<evidence type="ECO:0000313" key="2">
    <source>
        <dbReference type="Proteomes" id="UP000309997"/>
    </source>
</evidence>